<dbReference type="RefSeq" id="WP_342829278.1">
    <property type="nucleotide sequence ID" value="NZ_JBANDC010000006.1"/>
</dbReference>
<dbReference type="InterPro" id="IPR038072">
    <property type="entry name" value="GspK_central_sf"/>
</dbReference>
<evidence type="ECO:0000256" key="1">
    <source>
        <dbReference type="ARBA" id="ARBA00004533"/>
    </source>
</evidence>
<feature type="domain" description="T2SS protein K first SAM-like" evidence="13">
    <location>
        <begin position="122"/>
        <end position="217"/>
    </location>
</feature>
<evidence type="ECO:0000259" key="13">
    <source>
        <dbReference type="Pfam" id="PF21687"/>
    </source>
</evidence>
<dbReference type="Pfam" id="PF03934">
    <property type="entry name" value="T2SSK"/>
    <property type="match status" value="1"/>
</dbReference>
<comment type="subcellular location">
    <subcellularLocation>
        <location evidence="1 10">Cell inner membrane</location>
    </subcellularLocation>
</comment>
<evidence type="ECO:0000256" key="3">
    <source>
        <dbReference type="ARBA" id="ARBA00022448"/>
    </source>
</evidence>
<dbReference type="PANTHER" id="PTHR38831:SF1">
    <property type="entry name" value="TYPE II SECRETION SYSTEM PROTEIN K-RELATED"/>
    <property type="match status" value="1"/>
</dbReference>
<evidence type="ECO:0000256" key="8">
    <source>
        <dbReference type="ARBA" id="ARBA00022989"/>
    </source>
</evidence>
<feature type="domain" description="T2SS protein K second SAM-like" evidence="12">
    <location>
        <begin position="225"/>
        <end position="274"/>
    </location>
</feature>
<keyword evidence="3 10" id="KW-0813">Transport</keyword>
<dbReference type="PIRSF" id="PIRSF002786">
    <property type="entry name" value="XcpX"/>
    <property type="match status" value="1"/>
</dbReference>
<comment type="similarity">
    <text evidence="2 10">Belongs to the GSP K family.</text>
</comment>
<dbReference type="Proteomes" id="UP001495910">
    <property type="component" value="Unassembled WGS sequence"/>
</dbReference>
<evidence type="ECO:0000256" key="11">
    <source>
        <dbReference type="SAM" id="Phobius"/>
    </source>
</evidence>
<gene>
    <name evidence="14" type="primary">gspK</name>
    <name evidence="14" type="ORF">V8G57_10095</name>
</gene>
<keyword evidence="9 10" id="KW-0472">Membrane</keyword>
<keyword evidence="5 10" id="KW-0997">Cell inner membrane</keyword>
<name>A0ABU9PUN6_9BURK</name>
<evidence type="ECO:0000313" key="15">
    <source>
        <dbReference type="Proteomes" id="UP001495910"/>
    </source>
</evidence>
<feature type="transmembrane region" description="Helical" evidence="11">
    <location>
        <begin position="16"/>
        <end position="37"/>
    </location>
</feature>
<evidence type="ECO:0000256" key="2">
    <source>
        <dbReference type="ARBA" id="ARBA00007246"/>
    </source>
</evidence>
<dbReference type="SUPFAM" id="SSF54523">
    <property type="entry name" value="Pili subunits"/>
    <property type="match status" value="1"/>
</dbReference>
<proteinExistence type="inferred from homology"/>
<evidence type="ECO:0000256" key="10">
    <source>
        <dbReference type="PIRNR" id="PIRNR002786"/>
    </source>
</evidence>
<evidence type="ECO:0000256" key="4">
    <source>
        <dbReference type="ARBA" id="ARBA00022475"/>
    </source>
</evidence>
<dbReference type="InterPro" id="IPR005628">
    <property type="entry name" value="GspK"/>
</dbReference>
<dbReference type="InterPro" id="IPR045584">
    <property type="entry name" value="Pilin-like"/>
</dbReference>
<dbReference type="SUPFAM" id="SSF158544">
    <property type="entry name" value="GspK insert domain-like"/>
    <property type="match status" value="1"/>
</dbReference>
<keyword evidence="4 10" id="KW-1003">Cell membrane</keyword>
<evidence type="ECO:0000259" key="12">
    <source>
        <dbReference type="Pfam" id="PF03934"/>
    </source>
</evidence>
<evidence type="ECO:0000256" key="7">
    <source>
        <dbReference type="ARBA" id="ARBA00022927"/>
    </source>
</evidence>
<evidence type="ECO:0000313" key="14">
    <source>
        <dbReference type="EMBL" id="MEM4987735.1"/>
    </source>
</evidence>
<protein>
    <recommendedName>
        <fullName evidence="10">Type II secretion system protein K</fullName>
    </recommendedName>
</protein>
<dbReference type="Gene3D" id="3.30.1300.30">
    <property type="entry name" value="GSPII I/J protein-like"/>
    <property type="match status" value="1"/>
</dbReference>
<organism evidence="14 15">
    <name type="scientific">Collimonas rhizosphaerae</name>
    <dbReference type="NCBI Taxonomy" id="3126357"/>
    <lineage>
        <taxon>Bacteria</taxon>
        <taxon>Pseudomonadati</taxon>
        <taxon>Pseudomonadota</taxon>
        <taxon>Betaproteobacteria</taxon>
        <taxon>Burkholderiales</taxon>
        <taxon>Oxalobacteraceae</taxon>
        <taxon>Collimonas</taxon>
    </lineage>
</organism>
<keyword evidence="8 11" id="KW-1133">Transmembrane helix</keyword>
<evidence type="ECO:0000256" key="5">
    <source>
        <dbReference type="ARBA" id="ARBA00022519"/>
    </source>
</evidence>
<keyword evidence="15" id="KW-1185">Reference proteome</keyword>
<dbReference type="InterPro" id="IPR049179">
    <property type="entry name" value="T2SSK_SAM-like_2nd"/>
</dbReference>
<keyword evidence="7" id="KW-0653">Protein transport</keyword>
<dbReference type="EMBL" id="JBANDC010000006">
    <property type="protein sequence ID" value="MEM4987735.1"/>
    <property type="molecule type" value="Genomic_DNA"/>
</dbReference>
<dbReference type="InterPro" id="IPR049031">
    <property type="entry name" value="T2SSK_SAM-like_1st"/>
</dbReference>
<dbReference type="Pfam" id="PF21687">
    <property type="entry name" value="T2SSK_1st"/>
    <property type="match status" value="1"/>
</dbReference>
<dbReference type="NCBIfam" id="NF037980">
    <property type="entry name" value="T2SS_GspK"/>
    <property type="match status" value="1"/>
</dbReference>
<keyword evidence="6 11" id="KW-0812">Transmembrane</keyword>
<comment type="caution">
    <text evidence="14">The sequence shown here is derived from an EMBL/GenBank/DDBJ whole genome shotgun (WGS) entry which is preliminary data.</text>
</comment>
<evidence type="ECO:0000256" key="6">
    <source>
        <dbReference type="ARBA" id="ARBA00022692"/>
    </source>
</evidence>
<accession>A0ABU9PUN6</accession>
<sequence length="327" mass="35261">MSRTQRPPMHYAQRGVAVVTALLLTTLAVTIVASLFWQQQVQVRSIENQRLQLQKDWIMRGALDWASMILRASGRQFNYDHLGQPWAAPLADTRLDQYVEDGQPAGDAGDAILSGSIVDAQSRYNLNNLSQNGVPIPDEVAVFKRLLGYLHLPTGLATATAQAIAKSQPIVNPAGQQTAAKSDSSALPLLQVDDLLSVPGYTPAMVKQLQDFVVVLPLAGAAMPINANTAPAEVLAARFADLSLAEANTLIAARRTAPFLDTANLSTQMSNLFGKTFSANANVAVASNFFLVYGKIRMGRAGLNTVSLIQRPTNNRAGSTIVWIREQ</sequence>
<dbReference type="PANTHER" id="PTHR38831">
    <property type="entry name" value="TYPE II SECRETION SYSTEM PROTEIN K"/>
    <property type="match status" value="1"/>
</dbReference>
<evidence type="ECO:0000256" key="9">
    <source>
        <dbReference type="ARBA" id="ARBA00023136"/>
    </source>
</evidence>
<reference evidence="14 15" key="1">
    <citation type="submission" date="2024-02" db="EMBL/GenBank/DDBJ databases">
        <title>Draft genome sequence of Collimonas sp. strain H4R21, an effective mineral-weathering bacterial strain isolated from the beech rhizosphere.</title>
        <authorList>
            <person name="Morin E."/>
            <person name="Uroz S."/>
            <person name="Leveau J.H.J."/>
            <person name="Kumar R."/>
            <person name="Rey M.W."/>
            <person name="Pham J."/>
        </authorList>
    </citation>
    <scope>NUCLEOTIDE SEQUENCE [LARGE SCALE GENOMIC DNA]</scope>
    <source>
        <strain evidence="14 15">H4R21</strain>
    </source>
</reference>
<dbReference type="Gene3D" id="1.10.40.60">
    <property type="entry name" value="EpsJ-like"/>
    <property type="match status" value="2"/>
</dbReference>